<evidence type="ECO:0000256" key="6">
    <source>
        <dbReference type="ARBA" id="ARBA00023170"/>
    </source>
</evidence>
<evidence type="ECO:0000256" key="4">
    <source>
        <dbReference type="ARBA" id="ARBA00022989"/>
    </source>
</evidence>
<keyword evidence="7" id="KW-0325">Glycoprotein</keyword>
<gene>
    <name evidence="9" type="primary">LOC121399051</name>
</gene>
<dbReference type="SUPFAM" id="SSF49265">
    <property type="entry name" value="Fibronectin type III"/>
    <property type="match status" value="2"/>
</dbReference>
<dbReference type="InterPro" id="IPR036116">
    <property type="entry name" value="FN3_sf"/>
</dbReference>
<proteinExistence type="predicted"/>
<dbReference type="KEGG" id="xla:121399051"/>
<dbReference type="GO" id="GO:0004913">
    <property type="term" value="F:interleukin-4 receptor activity"/>
    <property type="evidence" value="ECO:0000318"/>
    <property type="project" value="GO_Central"/>
</dbReference>
<dbReference type="GO" id="GO:0002532">
    <property type="term" value="P:production of molecular mediator involved in inflammatory response"/>
    <property type="evidence" value="ECO:0007669"/>
    <property type="project" value="InterPro"/>
</dbReference>
<evidence type="ECO:0000313" key="8">
    <source>
        <dbReference type="Proteomes" id="UP000186698"/>
    </source>
</evidence>
<evidence type="ECO:0000256" key="7">
    <source>
        <dbReference type="ARBA" id="ARBA00023180"/>
    </source>
</evidence>
<dbReference type="InterPro" id="IPR013783">
    <property type="entry name" value="Ig-like_fold"/>
</dbReference>
<reference evidence="9" key="1">
    <citation type="submission" date="2025-08" db="UniProtKB">
        <authorList>
            <consortium name="RefSeq"/>
        </authorList>
    </citation>
    <scope>IDENTIFICATION</scope>
    <source>
        <strain evidence="9">J_2021</strain>
        <tissue evidence="9">Erythrocytes</tissue>
    </source>
</reference>
<dbReference type="InterPro" id="IPR003961">
    <property type="entry name" value="FN3_dom"/>
</dbReference>
<dbReference type="Pfam" id="PF09238">
    <property type="entry name" value="IL4Ra_N"/>
    <property type="match status" value="1"/>
</dbReference>
<dbReference type="GO" id="GO:0035771">
    <property type="term" value="P:interleukin-4-mediated signaling pathway"/>
    <property type="evidence" value="ECO:0000318"/>
    <property type="project" value="GO_Central"/>
</dbReference>
<dbReference type="AlphaFoldDB" id="A0A1L8EQA7"/>
<accession>A0A1L8EQA7</accession>
<comment type="subcellular location">
    <subcellularLocation>
        <location evidence="1">Membrane</location>
        <topology evidence="1">Single-pass type I membrane protein</topology>
    </subcellularLocation>
</comment>
<evidence type="ECO:0000256" key="2">
    <source>
        <dbReference type="ARBA" id="ARBA00022692"/>
    </source>
</evidence>
<keyword evidence="2" id="KW-0812">Transmembrane</keyword>
<dbReference type="RefSeq" id="XP_041434791.1">
    <property type="nucleotide sequence ID" value="XM_041578857.1"/>
</dbReference>
<dbReference type="PROSITE" id="PS50853">
    <property type="entry name" value="FN3"/>
    <property type="match status" value="1"/>
</dbReference>
<dbReference type="PANTHER" id="PTHR23037">
    <property type="entry name" value="CYTOKINE RECEPTOR"/>
    <property type="match status" value="1"/>
</dbReference>
<protein>
    <submittedName>
        <fullName evidence="9">Uncharacterized protein LOC121399051</fullName>
    </submittedName>
</protein>
<keyword evidence="5" id="KW-0472">Membrane</keyword>
<keyword evidence="3" id="KW-0732">Signal</keyword>
<dbReference type="InterPro" id="IPR015319">
    <property type="entry name" value="IL-4_rcpt-alpha_N"/>
</dbReference>
<evidence type="ECO:0000256" key="5">
    <source>
        <dbReference type="ARBA" id="ARBA00023136"/>
    </source>
</evidence>
<dbReference type="OrthoDB" id="8962741at2759"/>
<dbReference type="PANTHER" id="PTHR23037:SF48">
    <property type="match status" value="1"/>
</dbReference>
<dbReference type="CTD" id="121399051"/>
<dbReference type="Proteomes" id="UP000186698">
    <property type="component" value="Chromosome 9_10S"/>
</dbReference>
<evidence type="ECO:0000256" key="1">
    <source>
        <dbReference type="ARBA" id="ARBA00004479"/>
    </source>
</evidence>
<sequence length="866" mass="98703">MVLILRTEMSLLLLLFLPWVVSAVFQIENLDCLNDYVNEMFCFWEIIHFSGRCADQFRLTFTDEESKVDDCIPENMRGANGFIYPNKCICYIPVDFFVVSTFYNIEVKANGEVLQIKDIRPYQKVKPRSPTNLTLEHDNQENVKVHWDTGYLKSNPLHNHLIFQIQLTNKQDPNELKNFDLKQGELSYEICKSKLKRGYDYRIKVRSKPGTNFLTGTWSDWAPGAEWHNDYCLTDTEIMMVAIPISGVLAILFILLCYFLVIICRKKWQDIPDPSKSHLAQSKLFMPDIGYYSQEPVSEPALNNNILSLISNKPSPNITLVNWFNKLIFGEPEDYSFNGDRNIFEREDPINSLLIPEFTEVEYMVDICPLKDDPSNPSKDKKEVDALEDLGDLPLEFDNSINKMFLDILNENPVEHEAQVTNDIVRHVADKENAFQNEKDFSLFKEICAKQVPYVSQIATNSVCSYYNCKQDSSLVTDLSKCCCNNHDQSFPLESLPYRPAGGFVKNNLDDGFDDDDDDVCNKLDYSLLAKTAVMLQNKNIILNSLTDEENCLSMILEKSHKTCPSGKFNHMANLFLSFSHNRPDELCFQQNVINNSVKLTVCNPTETTFKEAQNDAAETHAPTMIEICGYQSFVDAVHQEETLTHCTLGNTKIPITEYKSFDSALQEAKYEPDLENGNRICDSPILVFGDSCNGDTEVKRMYSYALQAPVNDGSIRNKNLVEVLGCDCSDSRNSHFNESCLDNYCKHVTVSMKQQSMSPVSSDHSHSEGTAANVHQVEHENNGGSIYALTFDISNHSRNFKKAMDLKSSVGKNDDNIVNTFSFKLDHFKSNTENGFASVQNHHFLDYPSERQTLEFENISYLPSV</sequence>
<evidence type="ECO:0000256" key="3">
    <source>
        <dbReference type="ARBA" id="ARBA00022729"/>
    </source>
</evidence>
<keyword evidence="6" id="KW-0675">Receptor</keyword>
<keyword evidence="4" id="KW-1133">Transmembrane helix</keyword>
<dbReference type="PaxDb" id="8355-A0A1L8EQA7"/>
<name>A0A1L8EQA7_XENLA</name>
<dbReference type="GO" id="GO:0009897">
    <property type="term" value="C:external side of plasma membrane"/>
    <property type="evidence" value="ECO:0000318"/>
    <property type="project" value="GO_Central"/>
</dbReference>
<dbReference type="Gene3D" id="2.60.40.10">
    <property type="entry name" value="Immunoglobulins"/>
    <property type="match status" value="2"/>
</dbReference>
<organism evidence="8 9">
    <name type="scientific">Xenopus laevis</name>
    <name type="common">African clawed frog</name>
    <dbReference type="NCBI Taxonomy" id="8355"/>
    <lineage>
        <taxon>Eukaryota</taxon>
        <taxon>Metazoa</taxon>
        <taxon>Chordata</taxon>
        <taxon>Craniata</taxon>
        <taxon>Vertebrata</taxon>
        <taxon>Euteleostomi</taxon>
        <taxon>Amphibia</taxon>
        <taxon>Batrachia</taxon>
        <taxon>Anura</taxon>
        <taxon>Pipoidea</taxon>
        <taxon>Pipidae</taxon>
        <taxon>Xenopodinae</taxon>
        <taxon>Xenopus</taxon>
        <taxon>Xenopus</taxon>
    </lineage>
</organism>
<evidence type="ECO:0000313" key="9">
    <source>
        <dbReference type="RefSeq" id="XP_041434791.1"/>
    </source>
</evidence>
<dbReference type="STRING" id="8355.A0A1L8EQA7"/>
<dbReference type="GeneID" id="121399051"/>
<keyword evidence="8" id="KW-1185">Reference proteome</keyword>